<dbReference type="Proteomes" id="UP001454036">
    <property type="component" value="Unassembled WGS sequence"/>
</dbReference>
<accession>A0AAV3RFQ1</accession>
<name>A0AAV3RFQ1_LITER</name>
<evidence type="ECO:0000313" key="2">
    <source>
        <dbReference type="Proteomes" id="UP001454036"/>
    </source>
</evidence>
<sequence>MKDLAPKEDHWAAALRVVRYLKGCPGQGVLLRMECDLMLSGWSDSDWATCPQTRRSVTGWIVYLGSSPIS</sequence>
<dbReference type="EMBL" id="BAABME010026496">
    <property type="protein sequence ID" value="GAA0174006.1"/>
    <property type="molecule type" value="Genomic_DNA"/>
</dbReference>
<proteinExistence type="predicted"/>
<evidence type="ECO:0008006" key="3">
    <source>
        <dbReference type="Google" id="ProtNLM"/>
    </source>
</evidence>
<organism evidence="1 2">
    <name type="scientific">Lithospermum erythrorhizon</name>
    <name type="common">Purple gromwell</name>
    <name type="synonym">Lithospermum officinale var. erythrorhizon</name>
    <dbReference type="NCBI Taxonomy" id="34254"/>
    <lineage>
        <taxon>Eukaryota</taxon>
        <taxon>Viridiplantae</taxon>
        <taxon>Streptophyta</taxon>
        <taxon>Embryophyta</taxon>
        <taxon>Tracheophyta</taxon>
        <taxon>Spermatophyta</taxon>
        <taxon>Magnoliopsida</taxon>
        <taxon>eudicotyledons</taxon>
        <taxon>Gunneridae</taxon>
        <taxon>Pentapetalae</taxon>
        <taxon>asterids</taxon>
        <taxon>lamiids</taxon>
        <taxon>Boraginales</taxon>
        <taxon>Boraginaceae</taxon>
        <taxon>Boraginoideae</taxon>
        <taxon>Lithospermeae</taxon>
        <taxon>Lithospermum</taxon>
    </lineage>
</organism>
<protein>
    <recommendedName>
        <fullName evidence="3">Polyprotein</fullName>
    </recommendedName>
</protein>
<evidence type="ECO:0000313" key="1">
    <source>
        <dbReference type="EMBL" id="GAA0174006.1"/>
    </source>
</evidence>
<reference evidence="1 2" key="1">
    <citation type="submission" date="2024-01" db="EMBL/GenBank/DDBJ databases">
        <title>The complete chloroplast genome sequence of Lithospermum erythrorhizon: insights into the phylogenetic relationship among Boraginaceae species and the maternal lineages of purple gromwells.</title>
        <authorList>
            <person name="Okada T."/>
            <person name="Watanabe K."/>
        </authorList>
    </citation>
    <scope>NUCLEOTIDE SEQUENCE [LARGE SCALE GENOMIC DNA]</scope>
</reference>
<dbReference type="PANTHER" id="PTHR11439">
    <property type="entry name" value="GAG-POL-RELATED RETROTRANSPOSON"/>
    <property type="match status" value="1"/>
</dbReference>
<comment type="caution">
    <text evidence="1">The sequence shown here is derived from an EMBL/GenBank/DDBJ whole genome shotgun (WGS) entry which is preliminary data.</text>
</comment>
<keyword evidence="2" id="KW-1185">Reference proteome</keyword>
<dbReference type="PANTHER" id="PTHR11439:SF462">
    <property type="match status" value="1"/>
</dbReference>
<gene>
    <name evidence="1" type="ORF">LIER_41639</name>
</gene>
<dbReference type="AlphaFoldDB" id="A0AAV3RFQ1"/>